<evidence type="ECO:0000313" key="3">
    <source>
        <dbReference type="Proteomes" id="UP000050398"/>
    </source>
</evidence>
<dbReference type="EMBL" id="LIXZ01000014">
    <property type="protein sequence ID" value="KPL58581.1"/>
    <property type="molecule type" value="Genomic_DNA"/>
</dbReference>
<feature type="compositionally biased region" description="Basic and acidic residues" evidence="1">
    <location>
        <begin position="48"/>
        <end position="59"/>
    </location>
</feature>
<evidence type="ECO:0008006" key="4">
    <source>
        <dbReference type="Google" id="ProtNLM"/>
    </source>
</evidence>
<sequence length="122" mass="13770">MKRMAIFFGIIILLYSVYYDLNKGTLRLLYKEATVTASEPRVNGNQRELSEEPANRGEDPSSLSYVEMEVKPGDTVLSLVEDLLDGSIPVSIERVITDFEELNDVPPAKIQIGKTYKIPNYQ</sequence>
<name>A0A0P6WQD3_9BACI</name>
<dbReference type="Proteomes" id="UP000050398">
    <property type="component" value="Unassembled WGS sequence"/>
</dbReference>
<dbReference type="RefSeq" id="WP_060673456.1">
    <property type="nucleotide sequence ID" value="NZ_JBCNGU010000018.1"/>
</dbReference>
<dbReference type="PATRIC" id="fig|218284.4.peg.1355"/>
<reference evidence="2 3" key="1">
    <citation type="submission" date="2015-08" db="EMBL/GenBank/DDBJ databases">
        <title>Draft Genome Sequence of Bacillus vietnamensis UCD-SED5.</title>
        <authorList>
            <person name="Lee R.D."/>
            <person name="Jospin G."/>
            <person name="Lang J.M."/>
            <person name="Coil D.A."/>
            <person name="Eisen J.A."/>
        </authorList>
    </citation>
    <scope>NUCLEOTIDE SEQUENCE [LARGE SCALE GENOMIC DNA]</scope>
    <source>
        <strain evidence="2 3">UCD-SED5</strain>
    </source>
</reference>
<feature type="region of interest" description="Disordered" evidence="1">
    <location>
        <begin position="40"/>
        <end position="63"/>
    </location>
</feature>
<comment type="caution">
    <text evidence="2">The sequence shown here is derived from an EMBL/GenBank/DDBJ whole genome shotgun (WGS) entry which is preliminary data.</text>
</comment>
<organism evidence="2 3">
    <name type="scientific">Rossellomorea vietnamensis</name>
    <dbReference type="NCBI Taxonomy" id="218284"/>
    <lineage>
        <taxon>Bacteria</taxon>
        <taxon>Bacillati</taxon>
        <taxon>Bacillota</taxon>
        <taxon>Bacilli</taxon>
        <taxon>Bacillales</taxon>
        <taxon>Bacillaceae</taxon>
        <taxon>Rossellomorea</taxon>
    </lineage>
</organism>
<evidence type="ECO:0000256" key="1">
    <source>
        <dbReference type="SAM" id="MobiDB-lite"/>
    </source>
</evidence>
<dbReference type="AlphaFoldDB" id="A0A0P6WQD3"/>
<dbReference type="OrthoDB" id="2691912at2"/>
<proteinExistence type="predicted"/>
<evidence type="ECO:0000313" key="2">
    <source>
        <dbReference type="EMBL" id="KPL58581.1"/>
    </source>
</evidence>
<protein>
    <recommendedName>
        <fullName evidence="4">LysM domain-containing protein</fullName>
    </recommendedName>
</protein>
<gene>
    <name evidence="2" type="ORF">AM506_15790</name>
</gene>
<accession>A0A0P6WQD3</accession>